<protein>
    <recommendedName>
        <fullName evidence="9">Charged multivesicular body protein 6</fullName>
    </recommendedName>
</protein>
<evidence type="ECO:0000313" key="8">
    <source>
        <dbReference type="EMBL" id="CAD8744856.1"/>
    </source>
</evidence>
<dbReference type="GO" id="GO:0006900">
    <property type="term" value="P:vesicle budding from membrane"/>
    <property type="evidence" value="ECO:0007669"/>
    <property type="project" value="TreeGrafter"/>
</dbReference>
<dbReference type="PANTHER" id="PTHR22761:SF5">
    <property type="entry name" value="CHARGED MULTIVESICULAR BODY PROTEIN 6"/>
    <property type="match status" value="1"/>
</dbReference>
<reference evidence="8" key="1">
    <citation type="submission" date="2021-01" db="EMBL/GenBank/DDBJ databases">
        <authorList>
            <person name="Corre E."/>
            <person name="Pelletier E."/>
            <person name="Niang G."/>
            <person name="Scheremetjew M."/>
            <person name="Finn R."/>
            <person name="Kale V."/>
            <person name="Holt S."/>
            <person name="Cochrane G."/>
            <person name="Meng A."/>
            <person name="Brown T."/>
            <person name="Cohen L."/>
        </authorList>
    </citation>
    <scope>NUCLEOTIDE SEQUENCE</scope>
    <source>
        <strain evidence="8">CCMP441</strain>
    </source>
</reference>
<dbReference type="InterPro" id="IPR005024">
    <property type="entry name" value="Snf7_fam"/>
</dbReference>
<keyword evidence="6" id="KW-0472">Membrane</keyword>
<keyword evidence="5" id="KW-0653">Protein transport</keyword>
<dbReference type="GO" id="GO:0032511">
    <property type="term" value="P:late endosome to vacuole transport via multivesicular body sorting pathway"/>
    <property type="evidence" value="ECO:0007669"/>
    <property type="project" value="TreeGrafter"/>
</dbReference>
<evidence type="ECO:0000256" key="6">
    <source>
        <dbReference type="ARBA" id="ARBA00023136"/>
    </source>
</evidence>
<feature type="region of interest" description="Disordered" evidence="7">
    <location>
        <begin position="192"/>
        <end position="238"/>
    </location>
</feature>
<dbReference type="EMBL" id="HBFK01018376">
    <property type="protein sequence ID" value="CAD8744856.1"/>
    <property type="molecule type" value="Transcribed_RNA"/>
</dbReference>
<keyword evidence="3" id="KW-0813">Transport</keyword>
<dbReference type="Pfam" id="PF03357">
    <property type="entry name" value="Snf7"/>
    <property type="match status" value="1"/>
</dbReference>
<keyword evidence="4" id="KW-0967">Endosome</keyword>
<evidence type="ECO:0000256" key="5">
    <source>
        <dbReference type="ARBA" id="ARBA00022927"/>
    </source>
</evidence>
<dbReference type="GO" id="GO:0005771">
    <property type="term" value="C:multivesicular body"/>
    <property type="evidence" value="ECO:0007669"/>
    <property type="project" value="TreeGrafter"/>
</dbReference>
<dbReference type="AlphaFoldDB" id="A0A6T8KSP0"/>
<evidence type="ECO:0000256" key="3">
    <source>
        <dbReference type="ARBA" id="ARBA00022448"/>
    </source>
</evidence>
<evidence type="ECO:0000256" key="4">
    <source>
        <dbReference type="ARBA" id="ARBA00022753"/>
    </source>
</evidence>
<proteinExistence type="inferred from homology"/>
<comment type="subcellular location">
    <subcellularLocation>
        <location evidence="1">Endosome membrane</location>
    </subcellularLocation>
</comment>
<dbReference type="PANTHER" id="PTHR22761">
    <property type="entry name" value="CHARGED MULTIVESICULAR BODY PROTEIN"/>
    <property type="match status" value="1"/>
</dbReference>
<organism evidence="8">
    <name type="scientific">Hemiselmis andersenii</name>
    <name type="common">Cryptophyte alga</name>
    <dbReference type="NCBI Taxonomy" id="464988"/>
    <lineage>
        <taxon>Eukaryota</taxon>
        <taxon>Cryptophyceae</taxon>
        <taxon>Cryptomonadales</taxon>
        <taxon>Hemiselmidaceae</taxon>
        <taxon>Hemiselmis</taxon>
    </lineage>
</organism>
<evidence type="ECO:0000256" key="2">
    <source>
        <dbReference type="ARBA" id="ARBA00006190"/>
    </source>
</evidence>
<dbReference type="GO" id="GO:0000815">
    <property type="term" value="C:ESCRT III complex"/>
    <property type="evidence" value="ECO:0007669"/>
    <property type="project" value="TreeGrafter"/>
</dbReference>
<accession>A0A6T8KSP0</accession>
<evidence type="ECO:0000256" key="7">
    <source>
        <dbReference type="SAM" id="MobiDB-lite"/>
    </source>
</evidence>
<comment type="similarity">
    <text evidence="2">Belongs to the SNF7 family.</text>
</comment>
<feature type="compositionally biased region" description="Pro residues" evidence="7">
    <location>
        <begin position="229"/>
        <end position="238"/>
    </location>
</feature>
<evidence type="ECO:0000256" key="1">
    <source>
        <dbReference type="ARBA" id="ARBA00004608"/>
    </source>
</evidence>
<evidence type="ECO:0008006" key="9">
    <source>
        <dbReference type="Google" id="ProtNLM"/>
    </source>
</evidence>
<gene>
    <name evidence="8" type="ORF">HAND1043_LOCUS11351</name>
</gene>
<dbReference type="GO" id="GO:0015031">
    <property type="term" value="P:protein transport"/>
    <property type="evidence" value="ECO:0007669"/>
    <property type="project" value="UniProtKB-KW"/>
</dbReference>
<sequence length="238" mass="26106">MGNKGSKGKKAVDARITSTDRAVLDLKLQRDKLVVYKRKIHTIMEREHEIARQLIKEGKKAKALLALKKKKAQAKMLVSTDQKLDKVQEWIDSVEDAQRDQQLFNAMKVGKEALEEIHTEMGGVDAVEKLLLETEEANETQRLIEERLMGKLDDVDEAAMQRELDEMEEAAGVAAPKVPVADLAGKLPYTPTELPGGGAVELPDVPTEAPAIGGAAREEEEEEEDDGVPLPPPPMAAA</sequence>
<feature type="compositionally biased region" description="Acidic residues" evidence="7">
    <location>
        <begin position="218"/>
        <end position="227"/>
    </location>
</feature>
<name>A0A6T8KSP0_HEMAN</name>